<feature type="non-terminal residue" evidence="1">
    <location>
        <position position="1"/>
    </location>
</feature>
<gene>
    <name evidence="1" type="ORF">BDDG_12984</name>
</gene>
<dbReference type="Proteomes" id="UP000007802">
    <property type="component" value="Unassembled WGS sequence"/>
</dbReference>
<reference evidence="1" key="1">
    <citation type="submission" date="2010-03" db="EMBL/GenBank/DDBJ databases">
        <title>Annotation of Blastomyces dermatitidis strain ATCC 18188.</title>
        <authorList>
            <consortium name="The Broad Institute Genome Sequencing Platform"/>
            <consortium name="Broad Institute Genome Sequencing Center for Infectious Disease."/>
            <person name="Cuomo C."/>
            <person name="Klein B."/>
            <person name="Sullivan T."/>
            <person name="Heitman J."/>
            <person name="Young S."/>
            <person name="Zeng Q."/>
            <person name="Gargeya S."/>
            <person name="Alvarado L."/>
            <person name="Berlin A.M."/>
            <person name="Chapman S.B."/>
            <person name="Chen Z."/>
            <person name="Freedman E."/>
            <person name="Gellesch M."/>
            <person name="Goldberg J."/>
            <person name="Griggs A."/>
            <person name="Gujja S."/>
            <person name="Heilman E."/>
            <person name="Heiman D."/>
            <person name="Howarth C."/>
            <person name="Mehta T."/>
            <person name="Neiman D."/>
            <person name="Pearson M."/>
            <person name="Roberts A."/>
            <person name="Saif S."/>
            <person name="Shea T."/>
            <person name="Shenoy N."/>
            <person name="Sisk P."/>
            <person name="Stolte C."/>
            <person name="Sykes S."/>
            <person name="White J."/>
            <person name="Yandava C."/>
            <person name="Haas B."/>
            <person name="Nusbaum C."/>
            <person name="Birren B."/>
        </authorList>
    </citation>
    <scope>NUCLEOTIDE SEQUENCE</scope>
    <source>
        <strain evidence="1">ATCC 18188</strain>
    </source>
</reference>
<sequence>AKAVSEMTEKMITKFLHDEIYINYEILCEILTNNDVNLVEEVMRHFMSQLQIRP</sequence>
<feature type="non-terminal residue" evidence="1">
    <location>
        <position position="54"/>
    </location>
</feature>
<dbReference type="AlphaFoldDB" id="A0A0J9EQY2"/>
<name>A0A0J9EQY2_AJEDA</name>
<dbReference type="EMBL" id="GG749501">
    <property type="protein sequence ID" value="KMW68698.1"/>
    <property type="molecule type" value="Genomic_DNA"/>
</dbReference>
<evidence type="ECO:0000313" key="1">
    <source>
        <dbReference type="EMBL" id="KMW68698.1"/>
    </source>
</evidence>
<accession>A0A0J9EQY2</accession>
<proteinExistence type="predicted"/>
<protein>
    <submittedName>
        <fullName evidence="1">Uncharacterized protein</fullName>
    </submittedName>
</protein>
<organism evidence="1">
    <name type="scientific">Ajellomyces dermatitidis (strain ATCC 18188 / CBS 674.68)</name>
    <name type="common">Blastomyces dermatitidis</name>
    <dbReference type="NCBI Taxonomy" id="653446"/>
    <lineage>
        <taxon>Eukaryota</taxon>
        <taxon>Fungi</taxon>
        <taxon>Dikarya</taxon>
        <taxon>Ascomycota</taxon>
        <taxon>Pezizomycotina</taxon>
        <taxon>Eurotiomycetes</taxon>
        <taxon>Eurotiomycetidae</taxon>
        <taxon>Onygenales</taxon>
        <taxon>Ajellomycetaceae</taxon>
        <taxon>Blastomyces</taxon>
    </lineage>
</organism>